<dbReference type="STRING" id="341454.A0A4S2MS81"/>
<feature type="compositionally biased region" description="Low complexity" evidence="1">
    <location>
        <begin position="128"/>
        <end position="138"/>
    </location>
</feature>
<evidence type="ECO:0000313" key="3">
    <source>
        <dbReference type="Proteomes" id="UP000298138"/>
    </source>
</evidence>
<feature type="compositionally biased region" description="Acidic residues" evidence="1">
    <location>
        <begin position="464"/>
        <end position="477"/>
    </location>
</feature>
<dbReference type="InParanoid" id="A0A4S2MS81"/>
<feature type="compositionally biased region" description="Basic and acidic residues" evidence="1">
    <location>
        <begin position="447"/>
        <end position="456"/>
    </location>
</feature>
<evidence type="ECO:0000313" key="2">
    <source>
        <dbReference type="EMBL" id="TGZ79359.1"/>
    </source>
</evidence>
<feature type="compositionally biased region" description="Basic residues" evidence="1">
    <location>
        <begin position="98"/>
        <end position="108"/>
    </location>
</feature>
<feature type="region of interest" description="Disordered" evidence="1">
    <location>
        <begin position="1"/>
        <end position="145"/>
    </location>
</feature>
<feature type="compositionally biased region" description="Polar residues" evidence="1">
    <location>
        <begin position="893"/>
        <end position="904"/>
    </location>
</feature>
<feature type="region of interest" description="Disordered" evidence="1">
    <location>
        <begin position="886"/>
        <end position="950"/>
    </location>
</feature>
<organism evidence="2 3">
    <name type="scientific">Ascodesmis nigricans</name>
    <dbReference type="NCBI Taxonomy" id="341454"/>
    <lineage>
        <taxon>Eukaryota</taxon>
        <taxon>Fungi</taxon>
        <taxon>Dikarya</taxon>
        <taxon>Ascomycota</taxon>
        <taxon>Pezizomycotina</taxon>
        <taxon>Pezizomycetes</taxon>
        <taxon>Pezizales</taxon>
        <taxon>Ascodesmidaceae</taxon>
        <taxon>Ascodesmis</taxon>
    </lineage>
</organism>
<accession>A0A4S2MS81</accession>
<feature type="compositionally biased region" description="Basic and acidic residues" evidence="1">
    <location>
        <begin position="478"/>
        <end position="493"/>
    </location>
</feature>
<dbReference type="EMBL" id="ML220132">
    <property type="protein sequence ID" value="TGZ79359.1"/>
    <property type="molecule type" value="Genomic_DNA"/>
</dbReference>
<feature type="region of interest" description="Disordered" evidence="1">
    <location>
        <begin position="159"/>
        <end position="204"/>
    </location>
</feature>
<feature type="region of interest" description="Disordered" evidence="1">
    <location>
        <begin position="216"/>
        <end position="318"/>
    </location>
</feature>
<feature type="compositionally biased region" description="Polar residues" evidence="1">
    <location>
        <begin position="216"/>
        <end position="247"/>
    </location>
</feature>
<sequence>MPIKFPKFTRRKSAGNELEANYEPANLKSPDEPSSGGSFHVLPRGNRGSAQTNSTYSYHGSHSSSNRLSSNSTLPSTDAPITPDEYRQPHLPDLGSFHLHKPSLHKAHSSGPGLLLDDPRAGRPAPPRRTTMTLATPPQLASPALDTSSLFDEDMFEHLGSRSHDGANDRNGFGSITPKAPKIASNSALSSSGSGDRPTSSGALQITATPYSNIFTSSQHMDSDRPTINTESSPYHWDNNPSPSDPTKSLLHVDPNDNSPRNSRMLTPGQKQRQFSHTRTDSLEAPAGRAMPKVRRGSGDAGMKRTSAVHQRPSMPVEDEDAAIVARSSHSPRIQHLNVHKDKDSGWGETSSSDNSIRSAGSSKDTAFTTPLISRGNTDPSIKKGVGASSSSTPKVKRYALSDEGSSTEVDVDISAAAALAVQYEEKGSIPDIIPSKVMTGAQFERYRQQQDEKRQLSGKNNDSDDESVVSDEEESDTERNRAAQKLRERQDAHLSVYRQQMRKVTGTTQPAALPPMQRASVSMSALPMLNGAGTPAADNSDDEDEEIPLGILMAHGFPNKARPPTRLANSSSQPNLRAAAQRDANLPVFARNLPADPYNVGAGLVNPAERMPMAFNQRPESVAGSVYGAVPPYQPQNRMPAGLVGKIMEAEEQRAARRGMPVYSVPSDPFKATPDPFSRQPTGGHGLLGLGGNGRQSIMPGSNPMASPTMDPNSAMQMQFQMQQQQQMQQMMMQMQFMQMQMGNQGPMMNPSMLNPGFMNPGMNPGMAGGSGGMRAMSMIGTPGMMNPSGGGGAPSIRGAPAMGVPPRTGMSSSTLGVPSMPQRPYSMVDPHFAPGAHTSYAPSIAVPRPGSIAGFGIQPGYTPSIAPSERSNIGLPGRYRPVSYAPPANNGARTSTLTSRINGPSRLATVNDDDDDETGWEELNKKREEKKRRKKSFFGLGGGEKEGV</sequence>
<feature type="region of interest" description="Disordered" evidence="1">
    <location>
        <begin position="447"/>
        <end position="497"/>
    </location>
</feature>
<feature type="compositionally biased region" description="Acidic residues" evidence="1">
    <location>
        <begin position="913"/>
        <end position="922"/>
    </location>
</feature>
<dbReference type="PANTHER" id="PTHR42068">
    <property type="entry name" value="YALI0B18964P"/>
    <property type="match status" value="1"/>
</dbReference>
<proteinExistence type="predicted"/>
<evidence type="ECO:0000256" key="1">
    <source>
        <dbReference type="SAM" id="MobiDB-lite"/>
    </source>
</evidence>
<dbReference type="OrthoDB" id="5396252at2759"/>
<feature type="region of interest" description="Disordered" evidence="1">
    <location>
        <begin position="340"/>
        <end position="395"/>
    </location>
</feature>
<reference evidence="2 3" key="1">
    <citation type="submission" date="2019-04" db="EMBL/GenBank/DDBJ databases">
        <title>Comparative genomics and transcriptomics to analyze fruiting body development in filamentous ascomycetes.</title>
        <authorList>
            <consortium name="DOE Joint Genome Institute"/>
            <person name="Lutkenhaus R."/>
            <person name="Traeger S."/>
            <person name="Breuer J."/>
            <person name="Kuo A."/>
            <person name="Lipzen A."/>
            <person name="Pangilinan J."/>
            <person name="Dilworth D."/>
            <person name="Sandor L."/>
            <person name="Poggeler S."/>
            <person name="Barry K."/>
            <person name="Grigoriev I.V."/>
            <person name="Nowrousian M."/>
        </authorList>
    </citation>
    <scope>NUCLEOTIDE SEQUENCE [LARGE SCALE GENOMIC DNA]</scope>
    <source>
        <strain evidence="2 3">CBS 389.68</strain>
    </source>
</reference>
<feature type="compositionally biased region" description="Polar residues" evidence="1">
    <location>
        <begin position="256"/>
        <end position="277"/>
    </location>
</feature>
<protein>
    <submittedName>
        <fullName evidence="2">Uncharacterized protein</fullName>
    </submittedName>
</protein>
<gene>
    <name evidence="2" type="ORF">EX30DRAFT_373124</name>
</gene>
<feature type="compositionally biased region" description="Low complexity" evidence="1">
    <location>
        <begin position="54"/>
        <end position="76"/>
    </location>
</feature>
<feature type="compositionally biased region" description="Polar residues" evidence="1">
    <location>
        <begin position="348"/>
        <end position="380"/>
    </location>
</feature>
<dbReference type="Proteomes" id="UP000298138">
    <property type="component" value="Unassembled WGS sequence"/>
</dbReference>
<name>A0A4S2MS81_9PEZI</name>
<feature type="compositionally biased region" description="Basic and acidic residues" evidence="1">
    <location>
        <begin position="159"/>
        <end position="168"/>
    </location>
</feature>
<keyword evidence="3" id="KW-1185">Reference proteome</keyword>
<feature type="compositionally biased region" description="Low complexity" evidence="1">
    <location>
        <begin position="184"/>
        <end position="202"/>
    </location>
</feature>
<dbReference type="AlphaFoldDB" id="A0A4S2MS81"/>
<feature type="region of interest" description="Disordered" evidence="1">
    <location>
        <begin position="561"/>
        <end position="581"/>
    </location>
</feature>
<dbReference type="PANTHER" id="PTHR42068:SF1">
    <property type="entry name" value="YALI0B18964P"/>
    <property type="match status" value="1"/>
</dbReference>